<dbReference type="PANTHER" id="PTHR30032">
    <property type="entry name" value="N-ACETYLMURAMOYL-L-ALANINE AMIDASE-RELATED"/>
    <property type="match status" value="1"/>
</dbReference>
<dbReference type="Proteomes" id="UP001268256">
    <property type="component" value="Unassembled WGS sequence"/>
</dbReference>
<keyword evidence="1" id="KW-0812">Transmembrane</keyword>
<evidence type="ECO:0000256" key="1">
    <source>
        <dbReference type="SAM" id="Phobius"/>
    </source>
</evidence>
<organism evidence="3 4">
    <name type="scientific">Pseudocalidococcus azoricus BACA0444</name>
    <dbReference type="NCBI Taxonomy" id="2918990"/>
    <lineage>
        <taxon>Bacteria</taxon>
        <taxon>Bacillati</taxon>
        <taxon>Cyanobacteriota</taxon>
        <taxon>Cyanophyceae</taxon>
        <taxon>Acaryochloridales</taxon>
        <taxon>Thermosynechococcaceae</taxon>
        <taxon>Pseudocalidococcus</taxon>
        <taxon>Pseudocalidococcus azoricus</taxon>
    </lineage>
</organism>
<dbReference type="NCBIfam" id="TIGR02669">
    <property type="entry name" value="SpoIID_LytB"/>
    <property type="match status" value="1"/>
</dbReference>
<dbReference type="GO" id="GO:0030288">
    <property type="term" value="C:outer membrane-bounded periplasmic space"/>
    <property type="evidence" value="ECO:0007669"/>
    <property type="project" value="TreeGrafter"/>
</dbReference>
<keyword evidence="4" id="KW-1185">Reference proteome</keyword>
<dbReference type="EMBL" id="JAVMIP010000002">
    <property type="protein sequence ID" value="MDS3859708.1"/>
    <property type="molecule type" value="Genomic_DNA"/>
</dbReference>
<evidence type="ECO:0000259" key="2">
    <source>
        <dbReference type="Pfam" id="PF08486"/>
    </source>
</evidence>
<dbReference type="InterPro" id="IPR051922">
    <property type="entry name" value="Bact_Sporulation_Assoc"/>
</dbReference>
<evidence type="ECO:0000313" key="4">
    <source>
        <dbReference type="Proteomes" id="UP001268256"/>
    </source>
</evidence>
<dbReference type="Pfam" id="PF08486">
    <property type="entry name" value="SpoIID"/>
    <property type="match status" value="1"/>
</dbReference>
<dbReference type="InterPro" id="IPR013486">
    <property type="entry name" value="SpoIID/LytB"/>
</dbReference>
<gene>
    <name evidence="3" type="ORF">RIF25_02690</name>
</gene>
<accession>A0AAE4JW44</accession>
<dbReference type="InterPro" id="IPR013693">
    <property type="entry name" value="SpoIID/LytB_N"/>
</dbReference>
<reference evidence="4" key="1">
    <citation type="submission" date="2023-07" db="EMBL/GenBank/DDBJ databases">
        <authorList>
            <person name="Luz R."/>
            <person name="Cordeiro R."/>
            <person name="Fonseca A."/>
            <person name="Goncalves V."/>
        </authorList>
    </citation>
    <scope>NUCLEOTIDE SEQUENCE [LARGE SCALE GENOMIC DNA]</scope>
    <source>
        <strain evidence="4">BACA0444</strain>
    </source>
</reference>
<name>A0AAE4JW44_9CYAN</name>
<dbReference type="RefSeq" id="WP_322877017.1">
    <property type="nucleotide sequence ID" value="NZ_JAVMIP010000002.1"/>
</dbReference>
<feature type="domain" description="Sporulation stage II protein D amidase enhancer LytB N-terminal" evidence="2">
    <location>
        <begin position="119"/>
        <end position="211"/>
    </location>
</feature>
<dbReference type="AlphaFoldDB" id="A0AAE4JW44"/>
<evidence type="ECO:0000313" key="3">
    <source>
        <dbReference type="EMBL" id="MDS3859708.1"/>
    </source>
</evidence>
<feature type="transmembrane region" description="Helical" evidence="1">
    <location>
        <begin position="12"/>
        <end position="33"/>
    </location>
</feature>
<keyword evidence="1" id="KW-0472">Membrane</keyword>
<keyword evidence="1" id="KW-1133">Transmembrane helix</keyword>
<sequence length="388" mass="42098">MLLLGRLWFRHIVPTGFLGIVTWLVVIAPGLALELRVAVQQNLSQVKVASSTPANILDSNRRQIANLQVLQGTAIATGSSVSLGRMSGARLWIEPTQGGQVQVGERWYRGRLELIGTGNGLVAVNHIEVEEYLPSVVGKEMYPSWPLESLKAQAVAARTFALFRRNRELRRGTSLFDLGDSVLFQAYPGVATETASTIAAVQATQGQVLTYNGQLIEAVFHSASGGHTENSEQVWSGAVPYLRGVPDFDQGAPVYQWTIQLTAAQLRQRVPGVGNILAIQPTQISPQGRIRQVQVIGDAGTRTMTGAQVRSALGLRSTLFTIQPELPLVASQINPRIPPISFLISGRGNGHGLGLSQWGALGMANQGYTYDQILTYYYQGVTISQMRN</sequence>
<dbReference type="PANTHER" id="PTHR30032:SF4">
    <property type="entry name" value="AMIDASE ENHANCER"/>
    <property type="match status" value="1"/>
</dbReference>
<protein>
    <submittedName>
        <fullName evidence="3">SpoIID/LytB domain-containing protein</fullName>
    </submittedName>
</protein>
<proteinExistence type="predicted"/>
<comment type="caution">
    <text evidence="3">The sequence shown here is derived from an EMBL/GenBank/DDBJ whole genome shotgun (WGS) entry which is preliminary data.</text>
</comment>
<dbReference type="GO" id="GO:0030435">
    <property type="term" value="P:sporulation resulting in formation of a cellular spore"/>
    <property type="evidence" value="ECO:0007669"/>
    <property type="project" value="InterPro"/>
</dbReference>